<feature type="non-terminal residue" evidence="2">
    <location>
        <position position="114"/>
    </location>
</feature>
<organism evidence="2">
    <name type="scientific">marine sediment metagenome</name>
    <dbReference type="NCBI Taxonomy" id="412755"/>
    <lineage>
        <taxon>unclassified sequences</taxon>
        <taxon>metagenomes</taxon>
        <taxon>ecological metagenomes</taxon>
    </lineage>
</organism>
<name>A0A0F8WM34_9ZZZZ</name>
<feature type="compositionally biased region" description="Basic and acidic residues" evidence="1">
    <location>
        <begin position="72"/>
        <end position="82"/>
    </location>
</feature>
<comment type="caution">
    <text evidence="2">The sequence shown here is derived from an EMBL/GenBank/DDBJ whole genome shotgun (WGS) entry which is preliminary data.</text>
</comment>
<protein>
    <submittedName>
        <fullName evidence="2">Uncharacterized protein</fullName>
    </submittedName>
</protein>
<feature type="compositionally biased region" description="Polar residues" evidence="1">
    <location>
        <begin position="33"/>
        <end position="46"/>
    </location>
</feature>
<dbReference type="AlphaFoldDB" id="A0A0F8WM34"/>
<accession>A0A0F8WM34</accession>
<dbReference type="EMBL" id="LAZR01068613">
    <property type="protein sequence ID" value="KKK49310.1"/>
    <property type="molecule type" value="Genomic_DNA"/>
</dbReference>
<reference evidence="2" key="1">
    <citation type="journal article" date="2015" name="Nature">
        <title>Complex archaea that bridge the gap between prokaryotes and eukaryotes.</title>
        <authorList>
            <person name="Spang A."/>
            <person name="Saw J.H."/>
            <person name="Jorgensen S.L."/>
            <person name="Zaremba-Niedzwiedzka K."/>
            <person name="Martijn J."/>
            <person name="Lind A.E."/>
            <person name="van Eijk R."/>
            <person name="Schleper C."/>
            <person name="Guy L."/>
            <person name="Ettema T.J."/>
        </authorList>
    </citation>
    <scope>NUCLEOTIDE SEQUENCE</scope>
</reference>
<evidence type="ECO:0000313" key="2">
    <source>
        <dbReference type="EMBL" id="KKK49310.1"/>
    </source>
</evidence>
<sequence length="114" mass="12316">MAQHPTEETLNITRKFLGGELGTPGQPPDGRGQSPSILPRQQTRLPSQAAPIAGQRAFGQQGRQKLVDQQVDMDRAGADHPGQHQPEYAAHPGGQARARQVRQEVHAPAGQHQP</sequence>
<feature type="compositionally biased region" description="Low complexity" evidence="1">
    <location>
        <begin position="53"/>
        <end position="64"/>
    </location>
</feature>
<feature type="region of interest" description="Disordered" evidence="1">
    <location>
        <begin position="17"/>
        <end position="114"/>
    </location>
</feature>
<gene>
    <name evidence="2" type="ORF">LCGC14_3136340</name>
</gene>
<proteinExistence type="predicted"/>
<evidence type="ECO:0000256" key="1">
    <source>
        <dbReference type="SAM" id="MobiDB-lite"/>
    </source>
</evidence>